<feature type="transmembrane region" description="Helical" evidence="10">
    <location>
        <begin position="173"/>
        <end position="194"/>
    </location>
</feature>
<keyword evidence="8 10" id="KW-0472">Membrane</keyword>
<dbReference type="GO" id="GO:0006811">
    <property type="term" value="P:monoatomic ion transport"/>
    <property type="evidence" value="ECO:0007669"/>
    <property type="project" value="UniProtKB-KW"/>
</dbReference>
<dbReference type="GO" id="GO:0042910">
    <property type="term" value="F:xenobiotic transmembrane transporter activity"/>
    <property type="evidence" value="ECO:0007669"/>
    <property type="project" value="InterPro"/>
</dbReference>
<evidence type="ECO:0000256" key="10">
    <source>
        <dbReference type="SAM" id="Phobius"/>
    </source>
</evidence>
<evidence type="ECO:0000256" key="4">
    <source>
        <dbReference type="ARBA" id="ARBA00022475"/>
    </source>
</evidence>
<name>A0A844YCR7_9SPHN</name>
<dbReference type="PIRSF" id="PIRSF006603">
    <property type="entry name" value="DinF"/>
    <property type="match status" value="1"/>
</dbReference>
<comment type="subcellular location">
    <subcellularLocation>
        <location evidence="1">Cell inner membrane</location>
        <topology evidence="1">Multi-pass membrane protein</topology>
    </subcellularLocation>
</comment>
<feature type="transmembrane region" description="Helical" evidence="10">
    <location>
        <begin position="290"/>
        <end position="309"/>
    </location>
</feature>
<dbReference type="CDD" id="cd13131">
    <property type="entry name" value="MATE_NorM_like"/>
    <property type="match status" value="1"/>
</dbReference>
<keyword evidence="6 10" id="KW-1133">Transmembrane helix</keyword>
<evidence type="ECO:0000256" key="5">
    <source>
        <dbReference type="ARBA" id="ARBA00022692"/>
    </source>
</evidence>
<evidence type="ECO:0000256" key="9">
    <source>
        <dbReference type="ARBA" id="ARBA00031636"/>
    </source>
</evidence>
<dbReference type="AlphaFoldDB" id="A0A844YCR7"/>
<evidence type="ECO:0000256" key="1">
    <source>
        <dbReference type="ARBA" id="ARBA00004429"/>
    </source>
</evidence>
<proteinExistence type="predicted"/>
<keyword evidence="2" id="KW-0813">Transport</keyword>
<feature type="transmembrane region" description="Helical" evidence="10">
    <location>
        <begin position="330"/>
        <end position="359"/>
    </location>
</feature>
<dbReference type="Pfam" id="PF01554">
    <property type="entry name" value="MatE"/>
    <property type="match status" value="2"/>
</dbReference>
<dbReference type="NCBIfam" id="TIGR00797">
    <property type="entry name" value="matE"/>
    <property type="match status" value="1"/>
</dbReference>
<keyword evidence="7" id="KW-0406">Ion transport</keyword>
<dbReference type="GO" id="GO:0015297">
    <property type="term" value="F:antiporter activity"/>
    <property type="evidence" value="ECO:0007669"/>
    <property type="project" value="UniProtKB-KW"/>
</dbReference>
<reference evidence="11 12" key="1">
    <citation type="submission" date="2019-12" db="EMBL/GenBank/DDBJ databases">
        <title>Genomic-based taxomic classification of the family Erythrobacteraceae.</title>
        <authorList>
            <person name="Xu L."/>
        </authorList>
    </citation>
    <scope>NUCLEOTIDE SEQUENCE [LARGE SCALE GENOMIC DNA]</scope>
    <source>
        <strain evidence="11 12">MCCC 1A09965</strain>
    </source>
</reference>
<feature type="transmembrane region" description="Helical" evidence="10">
    <location>
        <begin position="433"/>
        <end position="453"/>
    </location>
</feature>
<feature type="transmembrane region" description="Helical" evidence="10">
    <location>
        <begin position="106"/>
        <end position="129"/>
    </location>
</feature>
<feature type="transmembrane region" description="Helical" evidence="10">
    <location>
        <begin position="206"/>
        <end position="228"/>
    </location>
</feature>
<dbReference type="InterPro" id="IPR050222">
    <property type="entry name" value="MATE_MdtK"/>
</dbReference>
<evidence type="ECO:0000256" key="6">
    <source>
        <dbReference type="ARBA" id="ARBA00022989"/>
    </source>
</evidence>
<dbReference type="InterPro" id="IPR002528">
    <property type="entry name" value="MATE_fam"/>
</dbReference>
<organism evidence="11 12">
    <name type="scientific">Qipengyuania oceanensis</name>
    <dbReference type="NCBI Taxonomy" id="1463597"/>
    <lineage>
        <taxon>Bacteria</taxon>
        <taxon>Pseudomonadati</taxon>
        <taxon>Pseudomonadota</taxon>
        <taxon>Alphaproteobacteria</taxon>
        <taxon>Sphingomonadales</taxon>
        <taxon>Erythrobacteraceae</taxon>
        <taxon>Qipengyuania</taxon>
    </lineage>
</organism>
<keyword evidence="3" id="KW-0050">Antiport</keyword>
<feature type="transmembrane region" description="Helical" evidence="10">
    <location>
        <begin position="62"/>
        <end position="85"/>
    </location>
</feature>
<accession>A0A844YCR7</accession>
<sequence length="468" mass="50415">MDETHASVPLRIRSDGWRDEIAATYRLAWPLALANLLQMLVHAVDVVFVARLGEKELAASALGIALFGLTMWALTGLCGIVAALIAEELGRRKHAVREVRRSVRMALWLAVASGLFGMLLCAQGEALMLASGQTPELSRRAGAFLGIILWAMVPMVLSSVLRNFVSALGRPIFATAITFIALGASLLFNYALVFGNLGAPALGLEGSALASVLTALVQLLSYVVAILWDRRLRRYRIFGNWWRPEWERLREIIRLGTPIMVIIIAEAGLFSGAALLMGRIGASELAGHTVALQIAALAFQIPFGIGQAATIRVGYHYGARNREAIARAGWVGIAMGGAFMCLTASAMILAPTLLLRIYVDPNAPANAAMVGFAVQYMVIAAAFQLFDGVQAVAAGALRGLQDTRMPMWIAIFSYWVPGFGTAIWLGFNTPLEGTGVWIGLATGLVFSAGLLTWRWARRDRLGLTARPA</sequence>
<keyword evidence="5 10" id="KW-0812">Transmembrane</keyword>
<feature type="transmembrane region" description="Helical" evidence="10">
    <location>
        <begin position="252"/>
        <end position="278"/>
    </location>
</feature>
<evidence type="ECO:0000313" key="11">
    <source>
        <dbReference type="EMBL" id="MXO62836.1"/>
    </source>
</evidence>
<dbReference type="PANTHER" id="PTHR43298:SF2">
    <property type="entry name" value="FMN_FAD EXPORTER YEEO-RELATED"/>
    <property type="match status" value="1"/>
</dbReference>
<evidence type="ECO:0000313" key="12">
    <source>
        <dbReference type="Proteomes" id="UP000445582"/>
    </source>
</evidence>
<dbReference type="OrthoDB" id="9780160at2"/>
<dbReference type="EMBL" id="WTYN01000001">
    <property type="protein sequence ID" value="MXO62836.1"/>
    <property type="molecule type" value="Genomic_DNA"/>
</dbReference>
<evidence type="ECO:0000256" key="3">
    <source>
        <dbReference type="ARBA" id="ARBA00022449"/>
    </source>
</evidence>
<gene>
    <name evidence="11" type="ORF">GRI48_07430</name>
</gene>
<feature type="transmembrane region" description="Helical" evidence="10">
    <location>
        <begin position="27"/>
        <end position="50"/>
    </location>
</feature>
<dbReference type="GO" id="GO:0005886">
    <property type="term" value="C:plasma membrane"/>
    <property type="evidence" value="ECO:0007669"/>
    <property type="project" value="UniProtKB-SubCell"/>
</dbReference>
<evidence type="ECO:0000256" key="8">
    <source>
        <dbReference type="ARBA" id="ARBA00023136"/>
    </source>
</evidence>
<dbReference type="RefSeq" id="WP_160673448.1">
    <property type="nucleotide sequence ID" value="NZ_WTYN01000001.1"/>
</dbReference>
<keyword evidence="4" id="KW-1003">Cell membrane</keyword>
<feature type="transmembrane region" description="Helical" evidence="10">
    <location>
        <begin position="141"/>
        <end position="161"/>
    </location>
</feature>
<feature type="transmembrane region" description="Helical" evidence="10">
    <location>
        <begin position="365"/>
        <end position="386"/>
    </location>
</feature>
<evidence type="ECO:0000256" key="7">
    <source>
        <dbReference type="ARBA" id="ARBA00023065"/>
    </source>
</evidence>
<protein>
    <recommendedName>
        <fullName evidence="9">Multidrug-efflux transporter</fullName>
    </recommendedName>
</protein>
<dbReference type="InterPro" id="IPR048279">
    <property type="entry name" value="MdtK-like"/>
</dbReference>
<dbReference type="PANTHER" id="PTHR43298">
    <property type="entry name" value="MULTIDRUG RESISTANCE PROTEIN NORM-RELATED"/>
    <property type="match status" value="1"/>
</dbReference>
<dbReference type="Proteomes" id="UP000445582">
    <property type="component" value="Unassembled WGS sequence"/>
</dbReference>
<feature type="transmembrane region" description="Helical" evidence="10">
    <location>
        <begin position="407"/>
        <end position="427"/>
    </location>
</feature>
<evidence type="ECO:0000256" key="2">
    <source>
        <dbReference type="ARBA" id="ARBA00022448"/>
    </source>
</evidence>
<comment type="caution">
    <text evidence="11">The sequence shown here is derived from an EMBL/GenBank/DDBJ whole genome shotgun (WGS) entry which is preliminary data.</text>
</comment>
<keyword evidence="12" id="KW-1185">Reference proteome</keyword>